<evidence type="ECO:0008006" key="4">
    <source>
        <dbReference type="Google" id="ProtNLM"/>
    </source>
</evidence>
<proteinExistence type="predicted"/>
<dbReference type="Proteomes" id="UP000223913">
    <property type="component" value="Unassembled WGS sequence"/>
</dbReference>
<dbReference type="EMBL" id="PDUD01000018">
    <property type="protein sequence ID" value="PHN06293.1"/>
    <property type="molecule type" value="Genomic_DNA"/>
</dbReference>
<comment type="caution">
    <text evidence="2">The sequence shown here is derived from an EMBL/GenBank/DDBJ whole genome shotgun (WGS) entry which is preliminary data.</text>
</comment>
<keyword evidence="1" id="KW-0812">Transmembrane</keyword>
<name>A0A2D0NET3_FLAN2</name>
<dbReference type="RefSeq" id="WP_099150276.1">
    <property type="nucleotide sequence ID" value="NZ_PDUD01000018.1"/>
</dbReference>
<keyword evidence="1" id="KW-0472">Membrane</keyword>
<evidence type="ECO:0000313" key="3">
    <source>
        <dbReference type="Proteomes" id="UP000223913"/>
    </source>
</evidence>
<dbReference type="OrthoDB" id="1453649at2"/>
<protein>
    <recommendedName>
        <fullName evidence="4">DUF3311 domain-containing protein</fullName>
    </recommendedName>
</protein>
<feature type="transmembrane region" description="Helical" evidence="1">
    <location>
        <begin position="7"/>
        <end position="30"/>
    </location>
</feature>
<dbReference type="AlphaFoldDB" id="A0A2D0NET3"/>
<reference evidence="2 3" key="1">
    <citation type="submission" date="2017-10" db="EMBL/GenBank/DDBJ databases">
        <title>The draft genome sequence of Lewinella nigricans NBRC 102662.</title>
        <authorList>
            <person name="Wang K."/>
        </authorList>
    </citation>
    <scope>NUCLEOTIDE SEQUENCE [LARGE SCALE GENOMIC DNA]</scope>
    <source>
        <strain evidence="2 3">NBRC 102662</strain>
    </source>
</reference>
<sequence>MKNDKLIWRICCGLAILLMVLAFSPVFIPTGVFEPKLFGMPYTLWSGIAVCIAMVLITYVATLVHPGRRDPLFGDRHEKN</sequence>
<keyword evidence="1" id="KW-1133">Transmembrane helix</keyword>
<feature type="transmembrane region" description="Helical" evidence="1">
    <location>
        <begin position="42"/>
        <end position="64"/>
    </location>
</feature>
<gene>
    <name evidence="2" type="ORF">CRP01_12020</name>
</gene>
<keyword evidence="3" id="KW-1185">Reference proteome</keyword>
<accession>A0A2D0NET3</accession>
<organism evidence="2 3">
    <name type="scientific">Flavilitoribacter nigricans (strain ATCC 23147 / DSM 23189 / NBRC 102662 / NCIMB 1420 / SS-2)</name>
    <name type="common">Lewinella nigricans</name>
    <dbReference type="NCBI Taxonomy" id="1122177"/>
    <lineage>
        <taxon>Bacteria</taxon>
        <taxon>Pseudomonadati</taxon>
        <taxon>Bacteroidota</taxon>
        <taxon>Saprospiria</taxon>
        <taxon>Saprospirales</taxon>
        <taxon>Lewinellaceae</taxon>
        <taxon>Flavilitoribacter</taxon>
    </lineage>
</organism>
<evidence type="ECO:0000313" key="2">
    <source>
        <dbReference type="EMBL" id="PHN06293.1"/>
    </source>
</evidence>
<evidence type="ECO:0000256" key="1">
    <source>
        <dbReference type="SAM" id="Phobius"/>
    </source>
</evidence>